<evidence type="ECO:0000313" key="2">
    <source>
        <dbReference type="EMBL" id="KII71159.1"/>
    </source>
</evidence>
<protein>
    <submittedName>
        <fullName evidence="2">Uncharacterized protein</fullName>
    </submittedName>
</protein>
<dbReference type="OrthoDB" id="411211at2759"/>
<keyword evidence="3" id="KW-1185">Reference proteome</keyword>
<dbReference type="InterPro" id="IPR029052">
    <property type="entry name" value="Metallo-depent_PP-like"/>
</dbReference>
<reference evidence="2 3" key="1">
    <citation type="journal article" date="2014" name="Genome Biol. Evol.">
        <title>The genome of the myxosporean Thelohanellus kitauei shows adaptations to nutrient acquisition within its fish host.</title>
        <authorList>
            <person name="Yang Y."/>
            <person name="Xiong J."/>
            <person name="Zhou Z."/>
            <person name="Huo F."/>
            <person name="Miao W."/>
            <person name="Ran C."/>
            <person name="Liu Y."/>
            <person name="Zhang J."/>
            <person name="Feng J."/>
            <person name="Wang M."/>
            <person name="Wang M."/>
            <person name="Wang L."/>
            <person name="Yao B."/>
        </authorList>
    </citation>
    <scope>NUCLEOTIDE SEQUENCE [LARGE SCALE GENOMIC DNA]</scope>
    <source>
        <strain evidence="2">Wuqing</strain>
    </source>
</reference>
<dbReference type="AlphaFoldDB" id="A0A0C2J059"/>
<dbReference type="Proteomes" id="UP000031668">
    <property type="component" value="Unassembled WGS sequence"/>
</dbReference>
<dbReference type="Gene3D" id="3.60.21.10">
    <property type="match status" value="1"/>
</dbReference>
<dbReference type="EMBL" id="JWZT01001836">
    <property type="protein sequence ID" value="KII71159.1"/>
    <property type="molecule type" value="Genomic_DNA"/>
</dbReference>
<feature type="chain" id="PRO_5002150948" evidence="1">
    <location>
        <begin position="27"/>
        <end position="147"/>
    </location>
</feature>
<comment type="caution">
    <text evidence="2">The sequence shown here is derived from an EMBL/GenBank/DDBJ whole genome shotgun (WGS) entry which is preliminary data.</text>
</comment>
<gene>
    <name evidence="2" type="ORF">RF11_09179</name>
</gene>
<organism evidence="2 3">
    <name type="scientific">Thelohanellus kitauei</name>
    <name type="common">Myxosporean</name>
    <dbReference type="NCBI Taxonomy" id="669202"/>
    <lineage>
        <taxon>Eukaryota</taxon>
        <taxon>Metazoa</taxon>
        <taxon>Cnidaria</taxon>
        <taxon>Myxozoa</taxon>
        <taxon>Myxosporea</taxon>
        <taxon>Bivalvulida</taxon>
        <taxon>Platysporina</taxon>
        <taxon>Myxobolidae</taxon>
        <taxon>Thelohanellus</taxon>
    </lineage>
</organism>
<feature type="signal peptide" evidence="1">
    <location>
        <begin position="1"/>
        <end position="26"/>
    </location>
</feature>
<evidence type="ECO:0000313" key="3">
    <source>
        <dbReference type="Proteomes" id="UP000031668"/>
    </source>
</evidence>
<evidence type="ECO:0000256" key="1">
    <source>
        <dbReference type="SAM" id="SignalP"/>
    </source>
</evidence>
<keyword evidence="1" id="KW-0732">Signal</keyword>
<name>A0A0C2J059_THEKT</name>
<accession>A0A0C2J059</accession>
<proteinExistence type="predicted"/>
<sequence>MKVYYSMQARLVISCLFVLFVVTTRAQKKINVDDSKLNVVVVGDIGVPESESDVKKQVVRTIRLEHRTLPFTLGLNLGANVYPRGSIKNDFYTLQTIFTDYFPPHVFEFDFLTIPGPIDYEGDLQTQINYRDYQPRFYMPEKSYFYG</sequence>